<protein>
    <recommendedName>
        <fullName evidence="1">Aminotransferase-like plant mobile domain-containing protein</fullName>
    </recommendedName>
</protein>
<dbReference type="AlphaFoldDB" id="A0A445BUW4"/>
<keyword evidence="3" id="KW-1185">Reference proteome</keyword>
<evidence type="ECO:0000259" key="1">
    <source>
        <dbReference type="Pfam" id="PF10536"/>
    </source>
</evidence>
<dbReference type="Proteomes" id="UP000289738">
    <property type="component" value="Chromosome A08"/>
</dbReference>
<organism evidence="2 3">
    <name type="scientific">Arachis hypogaea</name>
    <name type="common">Peanut</name>
    <dbReference type="NCBI Taxonomy" id="3818"/>
    <lineage>
        <taxon>Eukaryota</taxon>
        <taxon>Viridiplantae</taxon>
        <taxon>Streptophyta</taxon>
        <taxon>Embryophyta</taxon>
        <taxon>Tracheophyta</taxon>
        <taxon>Spermatophyta</taxon>
        <taxon>Magnoliopsida</taxon>
        <taxon>eudicotyledons</taxon>
        <taxon>Gunneridae</taxon>
        <taxon>Pentapetalae</taxon>
        <taxon>rosids</taxon>
        <taxon>fabids</taxon>
        <taxon>Fabales</taxon>
        <taxon>Fabaceae</taxon>
        <taxon>Papilionoideae</taxon>
        <taxon>50 kb inversion clade</taxon>
        <taxon>dalbergioids sensu lato</taxon>
        <taxon>Dalbergieae</taxon>
        <taxon>Pterocarpus clade</taxon>
        <taxon>Arachis</taxon>
    </lineage>
</organism>
<feature type="domain" description="Aminotransferase-like plant mobile" evidence="1">
    <location>
        <begin position="1"/>
        <end position="65"/>
    </location>
</feature>
<comment type="caution">
    <text evidence="2">The sequence shown here is derived from an EMBL/GenBank/DDBJ whole genome shotgun (WGS) entry which is preliminary data.</text>
</comment>
<dbReference type="InterPro" id="IPR019557">
    <property type="entry name" value="AminoTfrase-like_pln_mobile"/>
</dbReference>
<accession>A0A445BUW4</accession>
<gene>
    <name evidence="2" type="ORF">Ahy_A08g038984</name>
</gene>
<evidence type="ECO:0000313" key="2">
    <source>
        <dbReference type="EMBL" id="RYR42515.1"/>
    </source>
</evidence>
<dbReference type="Pfam" id="PF10536">
    <property type="entry name" value="PMD"/>
    <property type="match status" value="1"/>
</dbReference>
<evidence type="ECO:0000313" key="3">
    <source>
        <dbReference type="Proteomes" id="UP000289738"/>
    </source>
</evidence>
<proteinExistence type="predicted"/>
<sequence length="80" mass="9012">MLLIGRYLMTDKSNNLVHFCWLPLLLDFAKCRAFSWGSTVLAWTYQSLSLAAHLGFTDIAGCTPLFVLDLSEIPPMMSTR</sequence>
<name>A0A445BUW4_ARAHY</name>
<dbReference type="EMBL" id="SDMP01000008">
    <property type="protein sequence ID" value="RYR42515.1"/>
    <property type="molecule type" value="Genomic_DNA"/>
</dbReference>
<reference evidence="2 3" key="1">
    <citation type="submission" date="2019-01" db="EMBL/GenBank/DDBJ databases">
        <title>Sequencing of cultivated peanut Arachis hypogaea provides insights into genome evolution and oil improvement.</title>
        <authorList>
            <person name="Chen X."/>
        </authorList>
    </citation>
    <scope>NUCLEOTIDE SEQUENCE [LARGE SCALE GENOMIC DNA]</scope>
    <source>
        <strain evidence="3">cv. Fuhuasheng</strain>
        <tissue evidence="2">Leaves</tissue>
    </source>
</reference>